<reference evidence="1" key="1">
    <citation type="submission" date="2019-04" db="EMBL/GenBank/DDBJ databases">
        <title>Genome assembly of Zosterops borbonicus 15179.</title>
        <authorList>
            <person name="Leroy T."/>
            <person name="Anselmetti Y."/>
            <person name="Tilak M.-K."/>
            <person name="Nabholz B."/>
        </authorList>
    </citation>
    <scope>NUCLEOTIDE SEQUENCE</scope>
    <source>
        <strain evidence="1">HGM_15179</strain>
        <tissue evidence="1">Muscle</tissue>
    </source>
</reference>
<dbReference type="EMBL" id="SWJQ01001129">
    <property type="protein sequence ID" value="TRZ09230.1"/>
    <property type="molecule type" value="Genomic_DNA"/>
</dbReference>
<evidence type="ECO:0000313" key="2">
    <source>
        <dbReference type="Proteomes" id="UP000796761"/>
    </source>
</evidence>
<gene>
    <name evidence="1" type="ORF">HGM15179_017887</name>
</gene>
<sequence>MKKMEQLILENSPNQDMSVMRKSQGVGQCGFTKGNLGLIFLITCCGDVTGSGEEERMVDLLYLDISKAFDTFVWIPVGASQRSC</sequence>
<comment type="caution">
    <text evidence="1">The sequence shown here is derived from an EMBL/GenBank/DDBJ whole genome shotgun (WGS) entry which is preliminary data.</text>
</comment>
<proteinExistence type="predicted"/>
<protein>
    <recommendedName>
        <fullName evidence="3">Reverse transcriptase domain-containing protein</fullName>
    </recommendedName>
</protein>
<organism evidence="1 2">
    <name type="scientific">Zosterops borbonicus</name>
    <dbReference type="NCBI Taxonomy" id="364589"/>
    <lineage>
        <taxon>Eukaryota</taxon>
        <taxon>Metazoa</taxon>
        <taxon>Chordata</taxon>
        <taxon>Craniata</taxon>
        <taxon>Vertebrata</taxon>
        <taxon>Euteleostomi</taxon>
        <taxon>Archelosauria</taxon>
        <taxon>Archosauria</taxon>
        <taxon>Dinosauria</taxon>
        <taxon>Saurischia</taxon>
        <taxon>Theropoda</taxon>
        <taxon>Coelurosauria</taxon>
        <taxon>Aves</taxon>
        <taxon>Neognathae</taxon>
        <taxon>Neoaves</taxon>
        <taxon>Telluraves</taxon>
        <taxon>Australaves</taxon>
        <taxon>Passeriformes</taxon>
        <taxon>Sylvioidea</taxon>
        <taxon>Zosteropidae</taxon>
        <taxon>Zosterops</taxon>
    </lineage>
</organism>
<accession>A0A8K1LCV4</accession>
<dbReference type="Proteomes" id="UP000796761">
    <property type="component" value="Unassembled WGS sequence"/>
</dbReference>
<dbReference type="AlphaFoldDB" id="A0A8K1LCV4"/>
<keyword evidence="2" id="KW-1185">Reference proteome</keyword>
<evidence type="ECO:0000313" key="1">
    <source>
        <dbReference type="EMBL" id="TRZ09230.1"/>
    </source>
</evidence>
<evidence type="ECO:0008006" key="3">
    <source>
        <dbReference type="Google" id="ProtNLM"/>
    </source>
</evidence>
<name>A0A8K1LCV4_9PASS</name>